<dbReference type="Pfam" id="PF00018">
    <property type="entry name" value="SH3_1"/>
    <property type="match status" value="1"/>
</dbReference>
<accession>A0A9P8S3R8</accession>
<feature type="compositionally biased region" description="Polar residues" evidence="11">
    <location>
        <begin position="622"/>
        <end position="641"/>
    </location>
</feature>
<dbReference type="Gene3D" id="1.20.1270.60">
    <property type="entry name" value="Arfaptin homology (AH) domain/BAR domain"/>
    <property type="match status" value="1"/>
</dbReference>
<dbReference type="SUPFAM" id="SSF103657">
    <property type="entry name" value="BAR/IMD domain-like"/>
    <property type="match status" value="1"/>
</dbReference>
<dbReference type="InterPro" id="IPR020454">
    <property type="entry name" value="DAG/PE-bd"/>
</dbReference>
<dbReference type="PANTHER" id="PTHR15735:SF21">
    <property type="entry name" value="PROTEIN NERVOUS WRECK"/>
    <property type="match status" value="1"/>
</dbReference>
<dbReference type="InterPro" id="IPR036028">
    <property type="entry name" value="SH3-like_dom_sf"/>
</dbReference>
<feature type="region of interest" description="Disordered" evidence="11">
    <location>
        <begin position="1337"/>
        <end position="1359"/>
    </location>
</feature>
<evidence type="ECO:0000256" key="3">
    <source>
        <dbReference type="ARBA" id="ARBA00022833"/>
    </source>
</evidence>
<feature type="compositionally biased region" description="Low complexity" evidence="11">
    <location>
        <begin position="943"/>
        <end position="955"/>
    </location>
</feature>
<feature type="coiled-coil region" evidence="10">
    <location>
        <begin position="447"/>
        <end position="491"/>
    </location>
</feature>
<dbReference type="FunFam" id="3.30.60.20:FF:000040">
    <property type="entry name" value="Actin polymerization protein Bzz1"/>
    <property type="match status" value="1"/>
</dbReference>
<feature type="domain" description="F-BAR" evidence="14">
    <location>
        <begin position="131"/>
        <end position="401"/>
    </location>
</feature>
<dbReference type="PROSITE" id="PS00479">
    <property type="entry name" value="ZF_DAG_PE_1"/>
    <property type="match status" value="1"/>
</dbReference>
<feature type="compositionally biased region" description="Low complexity" evidence="11">
    <location>
        <begin position="780"/>
        <end position="790"/>
    </location>
</feature>
<dbReference type="SMART" id="SM00109">
    <property type="entry name" value="C1"/>
    <property type="match status" value="1"/>
</dbReference>
<evidence type="ECO:0000256" key="4">
    <source>
        <dbReference type="ARBA" id="ARBA00023054"/>
    </source>
</evidence>
<feature type="domain" description="Phorbol-ester/DAG-type" evidence="13">
    <location>
        <begin position="531"/>
        <end position="581"/>
    </location>
</feature>
<dbReference type="PROSITE" id="PS51741">
    <property type="entry name" value="F_BAR"/>
    <property type="match status" value="1"/>
</dbReference>
<evidence type="ECO:0000313" key="16">
    <source>
        <dbReference type="Proteomes" id="UP000764110"/>
    </source>
</evidence>
<evidence type="ECO:0000256" key="6">
    <source>
        <dbReference type="ARBA" id="ARBA00061387"/>
    </source>
</evidence>
<protein>
    <recommendedName>
        <fullName evidence="7">Protein BZZ1</fullName>
    </recommendedName>
</protein>
<keyword evidence="2" id="KW-0479">Metal-binding</keyword>
<feature type="region of interest" description="Disordered" evidence="11">
    <location>
        <begin position="897"/>
        <end position="982"/>
    </location>
</feature>
<evidence type="ECO:0000259" key="12">
    <source>
        <dbReference type="PROSITE" id="PS50002"/>
    </source>
</evidence>
<dbReference type="InterPro" id="IPR027267">
    <property type="entry name" value="AH/BAR_dom_sf"/>
</dbReference>
<dbReference type="SMART" id="SM00055">
    <property type="entry name" value="FCH"/>
    <property type="match status" value="1"/>
</dbReference>
<keyword evidence="3" id="KW-0862">Zinc</keyword>
<dbReference type="Gene3D" id="3.30.60.20">
    <property type="match status" value="1"/>
</dbReference>
<evidence type="ECO:0000313" key="15">
    <source>
        <dbReference type="EMBL" id="KAH0592564.1"/>
    </source>
</evidence>
<comment type="function">
    <text evidence="5">Plays a role in endocytosis and trafficking to the vacuole. Functions with type I myosins to restore polarity of the actin cytoskeleton after NaCl stress.</text>
</comment>
<reference evidence="15 16" key="1">
    <citation type="submission" date="2020-07" db="EMBL/GenBank/DDBJ databases">
        <title>Metarhizium humberi genome.</title>
        <authorList>
            <person name="Lysoe E."/>
        </authorList>
    </citation>
    <scope>NUCLEOTIDE SEQUENCE [LARGE SCALE GENOMIC DNA]</scope>
    <source>
        <strain evidence="15 16">ESALQ1638</strain>
    </source>
</reference>
<dbReference type="Pfam" id="PF00130">
    <property type="entry name" value="C1_1"/>
    <property type="match status" value="1"/>
</dbReference>
<dbReference type="InterPro" id="IPR031160">
    <property type="entry name" value="F_BAR_dom"/>
</dbReference>
<evidence type="ECO:0000256" key="11">
    <source>
        <dbReference type="SAM" id="MobiDB-lite"/>
    </source>
</evidence>
<evidence type="ECO:0000256" key="8">
    <source>
        <dbReference type="PROSITE-ProRule" id="PRU00192"/>
    </source>
</evidence>
<comment type="similarity">
    <text evidence="6">Belongs to the BZZ1 family.</text>
</comment>
<dbReference type="GO" id="GO:0030864">
    <property type="term" value="C:cortical actin cytoskeleton"/>
    <property type="evidence" value="ECO:0007669"/>
    <property type="project" value="UniProtKB-ARBA"/>
</dbReference>
<feature type="domain" description="SH3" evidence="12">
    <location>
        <begin position="808"/>
        <end position="868"/>
    </location>
</feature>
<feature type="region of interest" description="Disordered" evidence="11">
    <location>
        <begin position="594"/>
        <end position="641"/>
    </location>
</feature>
<keyword evidence="16" id="KW-1185">Reference proteome</keyword>
<keyword evidence="4 9" id="KW-0175">Coiled coil</keyword>
<dbReference type="InterPro" id="IPR035459">
    <property type="entry name" value="Bzz1_SH3_1"/>
</dbReference>
<dbReference type="CDD" id="cd11912">
    <property type="entry name" value="SH3_Bzz1_1"/>
    <property type="match status" value="1"/>
</dbReference>
<evidence type="ECO:0000256" key="7">
    <source>
        <dbReference type="ARBA" id="ARBA00074946"/>
    </source>
</evidence>
<evidence type="ECO:0000259" key="13">
    <source>
        <dbReference type="PROSITE" id="PS50081"/>
    </source>
</evidence>
<dbReference type="FunFam" id="2.30.30.40:FF:000296">
    <property type="entry name" value="Actin polymerization protein Bzz1"/>
    <property type="match status" value="1"/>
</dbReference>
<dbReference type="CDD" id="cd20824">
    <property type="entry name" value="C1_SpBZZ1-like"/>
    <property type="match status" value="1"/>
</dbReference>
<evidence type="ECO:0000259" key="14">
    <source>
        <dbReference type="PROSITE" id="PS51741"/>
    </source>
</evidence>
<feature type="compositionally biased region" description="Pro residues" evidence="11">
    <location>
        <begin position="920"/>
        <end position="930"/>
    </location>
</feature>
<dbReference type="EMBL" id="JACEFI010000029">
    <property type="protein sequence ID" value="KAH0592564.1"/>
    <property type="molecule type" value="Genomic_DNA"/>
</dbReference>
<keyword evidence="1 8" id="KW-0728">SH3 domain</keyword>
<dbReference type="FunFam" id="1.20.1270.60:FF:000060">
    <property type="entry name" value="Actin polymerization protein Bzz1"/>
    <property type="match status" value="1"/>
</dbReference>
<dbReference type="Pfam" id="PF00611">
    <property type="entry name" value="FCH"/>
    <property type="match status" value="1"/>
</dbReference>
<dbReference type="PROSITE" id="PS50002">
    <property type="entry name" value="SH3"/>
    <property type="match status" value="2"/>
</dbReference>
<evidence type="ECO:0000256" key="9">
    <source>
        <dbReference type="PROSITE-ProRule" id="PRU01077"/>
    </source>
</evidence>
<dbReference type="Proteomes" id="UP000764110">
    <property type="component" value="Unassembled WGS sequence"/>
</dbReference>
<feature type="compositionally biased region" description="Basic and acidic residues" evidence="11">
    <location>
        <begin position="1341"/>
        <end position="1359"/>
    </location>
</feature>
<dbReference type="InterPro" id="IPR002219">
    <property type="entry name" value="PKC_DAG/PE"/>
</dbReference>
<proteinExistence type="inferred from homology"/>
<comment type="caution">
    <text evidence="15">The sequence shown here is derived from an EMBL/GenBank/DDBJ whole genome shotgun (WGS) entry which is preliminary data.</text>
</comment>
<dbReference type="PANTHER" id="PTHR15735">
    <property type="entry name" value="FCH AND DOUBLE SH3 DOMAINS PROTEIN"/>
    <property type="match status" value="1"/>
</dbReference>
<dbReference type="InterPro" id="IPR001452">
    <property type="entry name" value="SH3_domain"/>
</dbReference>
<dbReference type="InterPro" id="IPR001060">
    <property type="entry name" value="FCH_dom"/>
</dbReference>
<evidence type="ECO:0000256" key="5">
    <source>
        <dbReference type="ARBA" id="ARBA00054085"/>
    </source>
</evidence>
<evidence type="ECO:0000256" key="10">
    <source>
        <dbReference type="SAM" id="Coils"/>
    </source>
</evidence>
<feature type="domain" description="SH3" evidence="12">
    <location>
        <begin position="710"/>
        <end position="770"/>
    </location>
</feature>
<dbReference type="SUPFAM" id="SSF50044">
    <property type="entry name" value="SH3-domain"/>
    <property type="match status" value="2"/>
</dbReference>
<sequence>MPPDRPPVHLVIHRDDATVTVVGVYARLTDANTECIFLGKEAGMLLTGESGETAPDDRELMPIEPMRWDSVAGLSCWVETHHHSPFRHGRGGDLRRRTEGESNVARLRVACLLTPNPVASTADRLHPPAALLPDRMLTDSQDGFKPASAWVGHGIAWLEDIQQFYRERSLIEKEYSAKLSALAKKYFEKKNKKSSQLSVGDTPALTPGSLESASLTTWSTQLTTLESRAAEHDKYGNLLVSQVAEPLKYYAGRFEELRKRHIEYADKLAAERDASYGDLRKVKGKYDAVCQEVESRRKKSESHYDKAKAQSAYQQQIYEMNNAKNSYLIAINVTNKHKEKYYHEYVPEVMDSIQDLNEFRTLKLNGLWGVATSLEGTMLRDSSSMMDHLGQEVTRNLPHLDSIMYMRHNVGSFQEPADREFEPSPVWHDDATMVVDETAKIYLRNVLSKSKSQLGELRREVDKKRREVESVKKLKQRVRDGTENKDEVEVARSLFAMQEDLHAADRQRLTAEVETGTITAVVGDVTLGAKNHNFKGQTFKMPTNCDLCGERIWGLSAKGFDCRDCGYTCHSKCEMKVPADCPGEQNKDERKKLKAERQEAANRLVARDPAAPSHVADLPDLTRSNTMNSLSSHSAKRSVSGQITPAELDAGEPPIAARPSISPNPTGGSVISTTTSATAATGTRKRMAAPPPAAYVSELPGSGVNGNGHKEERKGKMLYAFEASGDGELSVAEGRDVTLLEADDGSGWVKVRAGYKEGIVPASYVELAAPSVPTATRPESTYSTSTTSSTGPGGKKKGPAVAPRRGAKKLKYVEALYEYAAQSADEHSMVEGERFVLVKEDPGDGWVEVEKAGVTGSVPASYVHVVPSVRATNNRRHHVSPREAYICCIVQPAKTANMSPTCPDKRGAFSGEDGSQRAPRPAPPPLPPRPAGWKSNKSNQRPQAASASDFSQASQRHLQSDGAGFERQPAPCSGGGFQPRDQPLFERQRWPYQLSQGQMLDKETTLYSSVPRQISETGAYQPAPSGQSTAQDSTSPRASTGQQARGNDDPPNAATAQWDPLYYSNGAPTAVLTELLDDVFCCLDPQQTGYIRPETYSSFLTAIGWPETQDLWKLGMKPGIGHTAEDAGDMFFTNFLRALDIEHTYTKRHAGPLIPGSLGMPWITGRGFRDLFVFEFAAEPLLAPACLNRLVRVYGLSRGRGLIPRECCLQRKPAEVAERERVAGERARAGNMELLEAMRLHCEISKRGRDNAKELLSPYWYTTRVERPALSNKYQMQVVNLHWWIHDYDSTRGNIPWVQSDAATSTGQFPGDGSPKNIPVDPSRIRLLAVIEPGRPPAHVLPDERPVGLEQKFDLDAEG</sequence>
<dbReference type="SUPFAM" id="SSF57889">
    <property type="entry name" value="Cysteine-rich domain"/>
    <property type="match status" value="1"/>
</dbReference>
<dbReference type="GO" id="GO:0030833">
    <property type="term" value="P:regulation of actin filament polymerization"/>
    <property type="evidence" value="ECO:0007669"/>
    <property type="project" value="TreeGrafter"/>
</dbReference>
<evidence type="ECO:0000256" key="2">
    <source>
        <dbReference type="ARBA" id="ARBA00022723"/>
    </source>
</evidence>
<evidence type="ECO:0000256" key="1">
    <source>
        <dbReference type="ARBA" id="ARBA00022443"/>
    </source>
</evidence>
<dbReference type="Pfam" id="PF14604">
    <property type="entry name" value="SH3_9"/>
    <property type="match status" value="1"/>
</dbReference>
<dbReference type="Gene3D" id="2.30.30.40">
    <property type="entry name" value="SH3 Domains"/>
    <property type="match status" value="2"/>
</dbReference>
<dbReference type="PROSITE" id="PS50081">
    <property type="entry name" value="ZF_DAG_PE_2"/>
    <property type="match status" value="1"/>
</dbReference>
<dbReference type="SMART" id="SM00326">
    <property type="entry name" value="SH3"/>
    <property type="match status" value="2"/>
</dbReference>
<feature type="compositionally biased region" description="Polar residues" evidence="11">
    <location>
        <begin position="1017"/>
        <end position="1045"/>
    </location>
</feature>
<gene>
    <name evidence="15" type="ORF">MHUMG1_09715</name>
</gene>
<dbReference type="GO" id="GO:0046872">
    <property type="term" value="F:metal ion binding"/>
    <property type="evidence" value="ECO:0007669"/>
    <property type="project" value="UniProtKB-KW"/>
</dbReference>
<dbReference type="PRINTS" id="PR00008">
    <property type="entry name" value="DAGPEDOMAIN"/>
</dbReference>
<feature type="region of interest" description="Disordered" evidence="11">
    <location>
        <begin position="1017"/>
        <end position="1060"/>
    </location>
</feature>
<dbReference type="InterPro" id="IPR046349">
    <property type="entry name" value="C1-like_sf"/>
</dbReference>
<dbReference type="FunFam" id="2.30.30.40:FF:000161">
    <property type="entry name" value="Actin polymerization protein Bzz1"/>
    <property type="match status" value="1"/>
</dbReference>
<dbReference type="GO" id="GO:0045010">
    <property type="term" value="P:actin nucleation"/>
    <property type="evidence" value="ECO:0007669"/>
    <property type="project" value="UniProtKB-ARBA"/>
</dbReference>
<feature type="region of interest" description="Disordered" evidence="11">
    <location>
        <begin position="772"/>
        <end position="803"/>
    </location>
</feature>
<name>A0A9P8S3R8_9HYPO</name>
<organism evidence="15 16">
    <name type="scientific">Metarhizium humberi</name>
    <dbReference type="NCBI Taxonomy" id="2596975"/>
    <lineage>
        <taxon>Eukaryota</taxon>
        <taxon>Fungi</taxon>
        <taxon>Dikarya</taxon>
        <taxon>Ascomycota</taxon>
        <taxon>Pezizomycotina</taxon>
        <taxon>Sordariomycetes</taxon>
        <taxon>Hypocreomycetidae</taxon>
        <taxon>Hypocreales</taxon>
        <taxon>Clavicipitaceae</taxon>
        <taxon>Metarhizium</taxon>
    </lineage>
</organism>